<dbReference type="Proteomes" id="UP001157069">
    <property type="component" value="Unassembled WGS sequence"/>
</dbReference>
<keyword evidence="4" id="KW-1185">Reference proteome</keyword>
<reference evidence="4" key="1">
    <citation type="journal article" date="2019" name="Int. J. Syst. Evol. Microbiol.">
        <title>The Global Catalogue of Microorganisms (GCM) 10K type strain sequencing project: providing services to taxonomists for standard genome sequencing and annotation.</title>
        <authorList>
            <consortium name="The Broad Institute Genomics Platform"/>
            <consortium name="The Broad Institute Genome Sequencing Center for Infectious Disease"/>
            <person name="Wu L."/>
            <person name="Ma J."/>
        </authorList>
    </citation>
    <scope>NUCLEOTIDE SEQUENCE [LARGE SCALE GENOMIC DNA]</scope>
    <source>
        <strain evidence="4">NBRC 108755</strain>
    </source>
</reference>
<dbReference type="RefSeq" id="WP_284301725.1">
    <property type="nucleotide sequence ID" value="NZ_BSVA01000001.1"/>
</dbReference>
<feature type="chain" id="PRO_5046459060" description="Septum formation-related domain-containing protein" evidence="1">
    <location>
        <begin position="25"/>
        <end position="326"/>
    </location>
</feature>
<accession>A0ABQ6JXK9</accession>
<sequence>MHRRLTAALAGVALLTLLSGCALPLPIPKGPVEVPEPIPADAAVEVGSCYAALTVRALDQDDRVSCGAAHYVDIIGFVEWPEMESLVAEGNARQVWEELSGYYGIAGDAHRYDLWTRDACGDAMRELLGWDGMQVSGVAAHDLRLLPGGNFTVESVLADSAGFRGGDHRVRCVVSWFDPVTYPRSDLTIASLFDRDFPARARDCYTADEEGYLDITPCDRPHTDQTMLTFDALGLFDEDFVLRAADLDDDAFAEASRFCEAAVRVAYGSWNANDYFAWGTSYGSEDWTVLRDDVDPEGYYPFGCLLSTTAGVTIDDLVEGGGGVGS</sequence>
<dbReference type="EMBL" id="BSVA01000001">
    <property type="protein sequence ID" value="GMA92978.1"/>
    <property type="molecule type" value="Genomic_DNA"/>
</dbReference>
<gene>
    <name evidence="3" type="ORF">GCM10025869_35070</name>
</gene>
<dbReference type="Pfam" id="PF13845">
    <property type="entry name" value="Septum_form"/>
    <property type="match status" value="1"/>
</dbReference>
<keyword evidence="1" id="KW-0732">Signal</keyword>
<proteinExistence type="predicted"/>
<organism evidence="3 4">
    <name type="scientific">Homoserinibacter gongjuensis</name>
    <dbReference type="NCBI Taxonomy" id="1162968"/>
    <lineage>
        <taxon>Bacteria</taxon>
        <taxon>Bacillati</taxon>
        <taxon>Actinomycetota</taxon>
        <taxon>Actinomycetes</taxon>
        <taxon>Micrococcales</taxon>
        <taxon>Microbacteriaceae</taxon>
        <taxon>Homoserinibacter</taxon>
    </lineage>
</organism>
<feature type="signal peptide" evidence="1">
    <location>
        <begin position="1"/>
        <end position="24"/>
    </location>
</feature>
<name>A0ABQ6JXK9_9MICO</name>
<evidence type="ECO:0000256" key="1">
    <source>
        <dbReference type="SAM" id="SignalP"/>
    </source>
</evidence>
<evidence type="ECO:0000313" key="4">
    <source>
        <dbReference type="Proteomes" id="UP001157069"/>
    </source>
</evidence>
<protein>
    <recommendedName>
        <fullName evidence="2">Septum formation-related domain-containing protein</fullName>
    </recommendedName>
</protein>
<feature type="domain" description="Septum formation-related" evidence="2">
    <location>
        <begin position="145"/>
        <end position="268"/>
    </location>
</feature>
<evidence type="ECO:0000313" key="3">
    <source>
        <dbReference type="EMBL" id="GMA92978.1"/>
    </source>
</evidence>
<comment type="caution">
    <text evidence="3">The sequence shown here is derived from an EMBL/GenBank/DDBJ whole genome shotgun (WGS) entry which is preliminary data.</text>
</comment>
<dbReference type="InterPro" id="IPR026004">
    <property type="entry name" value="Septum_form"/>
</dbReference>
<dbReference type="PROSITE" id="PS51257">
    <property type="entry name" value="PROKAR_LIPOPROTEIN"/>
    <property type="match status" value="1"/>
</dbReference>
<evidence type="ECO:0000259" key="2">
    <source>
        <dbReference type="Pfam" id="PF13845"/>
    </source>
</evidence>